<dbReference type="EMBL" id="RSCE01000016">
    <property type="protein sequence ID" value="RSH77373.1"/>
    <property type="molecule type" value="Genomic_DNA"/>
</dbReference>
<evidence type="ECO:0000313" key="3">
    <source>
        <dbReference type="Proteomes" id="UP000279236"/>
    </source>
</evidence>
<dbReference type="GeneID" id="39587876"/>
<feature type="compositionally biased region" description="Basic and acidic residues" evidence="1">
    <location>
        <begin position="8"/>
        <end position="26"/>
    </location>
</feature>
<dbReference type="AlphaFoldDB" id="A0A427XF48"/>
<accession>A0A427XF48</accession>
<dbReference type="RefSeq" id="XP_028472520.1">
    <property type="nucleotide sequence ID" value="XM_028619024.1"/>
</dbReference>
<name>A0A427XF48_9TREE</name>
<organism evidence="2 3">
    <name type="scientific">Apiotrichum porosum</name>
    <dbReference type="NCBI Taxonomy" id="105984"/>
    <lineage>
        <taxon>Eukaryota</taxon>
        <taxon>Fungi</taxon>
        <taxon>Dikarya</taxon>
        <taxon>Basidiomycota</taxon>
        <taxon>Agaricomycotina</taxon>
        <taxon>Tremellomycetes</taxon>
        <taxon>Trichosporonales</taxon>
        <taxon>Trichosporonaceae</taxon>
        <taxon>Apiotrichum</taxon>
    </lineage>
</organism>
<comment type="caution">
    <text evidence="2">The sequence shown here is derived from an EMBL/GenBank/DDBJ whole genome shotgun (WGS) entry which is preliminary data.</text>
</comment>
<feature type="region of interest" description="Disordered" evidence="1">
    <location>
        <begin position="69"/>
        <end position="88"/>
    </location>
</feature>
<feature type="region of interest" description="Disordered" evidence="1">
    <location>
        <begin position="1"/>
        <end position="33"/>
    </location>
</feature>
<reference evidence="2 3" key="1">
    <citation type="submission" date="2018-11" db="EMBL/GenBank/DDBJ databases">
        <title>Genome sequence of Apiotrichum porosum DSM 27194.</title>
        <authorList>
            <person name="Aliyu H."/>
            <person name="Gorte O."/>
            <person name="Ochsenreither K."/>
        </authorList>
    </citation>
    <scope>NUCLEOTIDE SEQUENCE [LARGE SCALE GENOMIC DNA]</scope>
    <source>
        <strain evidence="2 3">DSM 27194</strain>
    </source>
</reference>
<evidence type="ECO:0000256" key="1">
    <source>
        <dbReference type="SAM" id="MobiDB-lite"/>
    </source>
</evidence>
<evidence type="ECO:0000313" key="2">
    <source>
        <dbReference type="EMBL" id="RSH77373.1"/>
    </source>
</evidence>
<gene>
    <name evidence="2" type="ORF">EHS24_003333</name>
</gene>
<protein>
    <submittedName>
        <fullName evidence="2">Uncharacterized protein</fullName>
    </submittedName>
</protein>
<dbReference type="Proteomes" id="UP000279236">
    <property type="component" value="Unassembled WGS sequence"/>
</dbReference>
<proteinExistence type="predicted"/>
<sequence length="120" mass="13581">MSEPPFEVTDHKALDDSANKDGEQPRRHTTLWPFSDLAPPTNSLWPTTWSVRLRRLAQGATSISISISRPSTATPVTSPPTSTLTSSIPEKVDQKVRISRRVTRLRPESQKHWPVFITFY</sequence>
<keyword evidence="3" id="KW-1185">Reference proteome</keyword>